<dbReference type="eggNOG" id="COG1871">
    <property type="taxonomic scope" value="Bacteria"/>
</dbReference>
<gene>
    <name evidence="3" type="primary">cheD</name>
    <name evidence="4" type="ORF">Metal_1760</name>
</gene>
<dbReference type="InterPro" id="IPR005659">
    <property type="entry name" value="Chemorcpt_Glu_NH3ase_CheD"/>
</dbReference>
<dbReference type="HAMAP" id="MF_01440">
    <property type="entry name" value="CheD"/>
    <property type="match status" value="1"/>
</dbReference>
<evidence type="ECO:0000313" key="4">
    <source>
        <dbReference type="EMBL" id="EIC29529.1"/>
    </source>
</evidence>
<reference evidence="4 5" key="1">
    <citation type="journal article" date="2013" name="Genome Announc.">
        <title>Genome Sequence of the Obligate Gammaproteobacterial Methanotroph Methylomicrobium album Strain BG8.</title>
        <authorList>
            <person name="Kits K.D."/>
            <person name="Kalyuzhnaya M.G."/>
            <person name="Klotz M.G."/>
            <person name="Jetten M.S."/>
            <person name="Op den Camp H.J."/>
            <person name="Vuilleumier S."/>
            <person name="Bringel F."/>
            <person name="Dispirito A.A."/>
            <person name="Murrell J.C."/>
            <person name="Bruce D."/>
            <person name="Cheng J.F."/>
            <person name="Copeland A."/>
            <person name="Goodwin L."/>
            <person name="Hauser L."/>
            <person name="Lajus A."/>
            <person name="Land M.L."/>
            <person name="Lapidus A."/>
            <person name="Lucas S."/>
            <person name="Medigue C."/>
            <person name="Pitluck S."/>
            <person name="Woyke T."/>
            <person name="Zeytun A."/>
            <person name="Stein L.Y."/>
        </authorList>
    </citation>
    <scope>NUCLEOTIDE SEQUENCE [LARGE SCALE GENOMIC DNA]</scope>
    <source>
        <strain evidence="4 5">BG8</strain>
    </source>
</reference>
<accession>H8GMX7</accession>
<dbReference type="InterPro" id="IPR011324">
    <property type="entry name" value="Cytotoxic_necrot_fac-like_cat"/>
</dbReference>
<organism evidence="4 5">
    <name type="scientific">Methylomicrobium album BG8</name>
    <dbReference type="NCBI Taxonomy" id="686340"/>
    <lineage>
        <taxon>Bacteria</taxon>
        <taxon>Pseudomonadati</taxon>
        <taxon>Pseudomonadota</taxon>
        <taxon>Gammaproteobacteria</taxon>
        <taxon>Methylococcales</taxon>
        <taxon>Methylococcaceae</taxon>
        <taxon>Methylomicrobium</taxon>
    </lineage>
</organism>
<sequence>MSEFFSDDEVPAPNFYYDNYFDIDAVKIVPGEYYVTARPILIVTVLGSCVAVCVRDRESGIGGMHHFMLPPRRKDGESGYDSTDYGNRAMEVLIDHLLGMGARYENLEAKLFGGGDPFRNDRLDNLGRRTADFIRSYLKLKAIPIVAEDLYDRYPRKIYFFPEQGKVMVKKLIRLHNATLIQREEAYVNRLLHGE</sequence>
<dbReference type="GO" id="GO:0006935">
    <property type="term" value="P:chemotaxis"/>
    <property type="evidence" value="ECO:0007669"/>
    <property type="project" value="UniProtKB-UniRule"/>
</dbReference>
<comment type="similarity">
    <text evidence="3">Belongs to the CheD family.</text>
</comment>
<dbReference type="EMBL" id="CM001475">
    <property type="protein sequence ID" value="EIC29529.1"/>
    <property type="molecule type" value="Genomic_DNA"/>
</dbReference>
<proteinExistence type="inferred from homology"/>
<dbReference type="Pfam" id="PF03975">
    <property type="entry name" value="CheD"/>
    <property type="match status" value="1"/>
</dbReference>
<dbReference type="NCBIfam" id="NF010013">
    <property type="entry name" value="PRK13487.1"/>
    <property type="match status" value="1"/>
</dbReference>
<dbReference type="PANTHER" id="PTHR35147">
    <property type="entry name" value="CHEMORECEPTOR GLUTAMINE DEAMIDASE CHED-RELATED"/>
    <property type="match status" value="1"/>
</dbReference>
<keyword evidence="1 3" id="KW-0145">Chemotaxis</keyword>
<dbReference type="PANTHER" id="PTHR35147:SF2">
    <property type="entry name" value="CHEMORECEPTOR GLUTAMINE DEAMIDASE CHED-RELATED"/>
    <property type="match status" value="1"/>
</dbReference>
<evidence type="ECO:0000256" key="3">
    <source>
        <dbReference type="HAMAP-Rule" id="MF_01440"/>
    </source>
</evidence>
<dbReference type="STRING" id="686340.Metal_1760"/>
<comment type="function">
    <text evidence="3">Probably deamidates glutamine residues to glutamate on methyl-accepting chemotaxis receptors (MCPs), playing an important role in chemotaxis.</text>
</comment>
<dbReference type="HOGENOM" id="CLU_087854_0_0_6"/>
<dbReference type="GO" id="GO:0050568">
    <property type="term" value="F:protein-glutamine glutaminase activity"/>
    <property type="evidence" value="ECO:0007669"/>
    <property type="project" value="UniProtKB-UniRule"/>
</dbReference>
<dbReference type="EC" id="3.5.1.44" evidence="3"/>
<dbReference type="Gene3D" id="3.30.1330.200">
    <property type="match status" value="1"/>
</dbReference>
<dbReference type="SUPFAM" id="SSF64438">
    <property type="entry name" value="CNF1/YfiH-like putative cysteine hydrolases"/>
    <property type="match status" value="1"/>
</dbReference>
<comment type="catalytic activity">
    <reaction evidence="3">
        <text>L-glutaminyl-[protein] + H2O = L-glutamyl-[protein] + NH4(+)</text>
        <dbReference type="Rhea" id="RHEA:16441"/>
        <dbReference type="Rhea" id="RHEA-COMP:10207"/>
        <dbReference type="Rhea" id="RHEA-COMP:10208"/>
        <dbReference type="ChEBI" id="CHEBI:15377"/>
        <dbReference type="ChEBI" id="CHEBI:28938"/>
        <dbReference type="ChEBI" id="CHEBI:29973"/>
        <dbReference type="ChEBI" id="CHEBI:30011"/>
        <dbReference type="EC" id="3.5.1.44"/>
    </reaction>
</comment>
<keyword evidence="5" id="KW-1185">Reference proteome</keyword>
<evidence type="ECO:0000256" key="1">
    <source>
        <dbReference type="ARBA" id="ARBA00022500"/>
    </source>
</evidence>
<dbReference type="CDD" id="cd16352">
    <property type="entry name" value="CheD"/>
    <property type="match status" value="1"/>
</dbReference>
<dbReference type="AlphaFoldDB" id="H8GMX7"/>
<dbReference type="InterPro" id="IPR038592">
    <property type="entry name" value="CheD-like_sf"/>
</dbReference>
<dbReference type="Proteomes" id="UP000005090">
    <property type="component" value="Chromosome"/>
</dbReference>
<name>H8GMX7_METAL</name>
<dbReference type="RefSeq" id="WP_005371445.1">
    <property type="nucleotide sequence ID" value="NZ_CM001475.1"/>
</dbReference>
<evidence type="ECO:0000256" key="2">
    <source>
        <dbReference type="ARBA" id="ARBA00022801"/>
    </source>
</evidence>
<protein>
    <recommendedName>
        <fullName evidence="3">Probable chemoreceptor glutamine deamidase CheD</fullName>
        <ecNumber evidence="3">3.5.1.44</ecNumber>
    </recommendedName>
</protein>
<evidence type="ECO:0000313" key="5">
    <source>
        <dbReference type="Proteomes" id="UP000005090"/>
    </source>
</evidence>
<keyword evidence="2 3" id="KW-0378">Hydrolase</keyword>